<dbReference type="AlphaFoldDB" id="A0A8B8MUK9"/>
<evidence type="ECO:0000313" key="2">
    <source>
        <dbReference type="Proteomes" id="UP000827889"/>
    </source>
</evidence>
<dbReference type="RefSeq" id="XP_030513729.1">
    <property type="nucleotide sequence ID" value="XM_030657869.2"/>
</dbReference>
<dbReference type="GO" id="GO:0009785">
    <property type="term" value="P:blue light signaling pathway"/>
    <property type="evidence" value="ECO:0007669"/>
    <property type="project" value="InterPro"/>
</dbReference>
<dbReference type="CDD" id="cd22645">
    <property type="entry name" value="BIC1_CID"/>
    <property type="match status" value="1"/>
</dbReference>
<proteinExistence type="predicted"/>
<reference evidence="3" key="1">
    <citation type="submission" date="2025-08" db="UniProtKB">
        <authorList>
            <consortium name="RefSeq"/>
        </authorList>
    </citation>
    <scope>IDENTIFICATION</scope>
    <source>
        <tissue evidence="3">Leaf</tissue>
    </source>
</reference>
<feature type="compositionally biased region" description="Basic and acidic residues" evidence="1">
    <location>
        <begin position="14"/>
        <end position="33"/>
    </location>
</feature>
<evidence type="ECO:0000313" key="3">
    <source>
        <dbReference type="RefSeq" id="XP_030513729.1"/>
    </source>
</evidence>
<feature type="compositionally biased region" description="Basic and acidic residues" evidence="1">
    <location>
        <begin position="85"/>
        <end position="101"/>
    </location>
</feature>
<dbReference type="GeneID" id="115727619"/>
<feature type="compositionally biased region" description="Acidic residues" evidence="1">
    <location>
        <begin position="102"/>
        <end position="114"/>
    </location>
</feature>
<dbReference type="PANTHER" id="PTHR34207">
    <property type="entry name" value="PROTEIN BIC1"/>
    <property type="match status" value="1"/>
</dbReference>
<dbReference type="InterPro" id="IPR040374">
    <property type="entry name" value="BIC"/>
</dbReference>
<feature type="region of interest" description="Disordered" evidence="1">
    <location>
        <begin position="1"/>
        <end position="124"/>
    </location>
</feature>
<dbReference type="OrthoDB" id="672067at2759"/>
<sequence length="187" mass="20733">MEQRASTGRAVNETTDKTQIHSHMKEDQEHGEKFSAPQDSAQSDSDASNAEIREETQVPSPEVDNGGRRDSDKKLGRISPSVPTRAEHETDNNSEGDHHTQEEEEQQEEEEEEEEKGRERLKRHQAEVAGCVGIPEIWGQEELLKDWVDCSVFEASLVPAKIISAKAALAEEGRKANSDGLGIDNSC</sequence>
<dbReference type="KEGG" id="rarg:115727619"/>
<organism evidence="2 3">
    <name type="scientific">Rhodamnia argentea</name>
    <dbReference type="NCBI Taxonomy" id="178133"/>
    <lineage>
        <taxon>Eukaryota</taxon>
        <taxon>Viridiplantae</taxon>
        <taxon>Streptophyta</taxon>
        <taxon>Embryophyta</taxon>
        <taxon>Tracheophyta</taxon>
        <taxon>Spermatophyta</taxon>
        <taxon>Magnoliopsida</taxon>
        <taxon>eudicotyledons</taxon>
        <taxon>Gunneridae</taxon>
        <taxon>Pentapetalae</taxon>
        <taxon>rosids</taxon>
        <taxon>malvids</taxon>
        <taxon>Myrtales</taxon>
        <taxon>Myrtaceae</taxon>
        <taxon>Myrtoideae</taxon>
        <taxon>Myrteae</taxon>
        <taxon>Australasian group</taxon>
        <taxon>Rhodamnia</taxon>
    </lineage>
</organism>
<name>A0A8B8MUK9_9MYRT</name>
<protein>
    <submittedName>
        <fullName evidence="3">Protein BIC1-like</fullName>
    </submittedName>
</protein>
<dbReference type="Proteomes" id="UP000827889">
    <property type="component" value="Chromosome 3"/>
</dbReference>
<feature type="compositionally biased region" description="Low complexity" evidence="1">
    <location>
        <begin position="35"/>
        <end position="48"/>
    </location>
</feature>
<evidence type="ECO:0000256" key="1">
    <source>
        <dbReference type="SAM" id="MobiDB-lite"/>
    </source>
</evidence>
<accession>A0A8B8MUK9</accession>
<gene>
    <name evidence="3" type="primary">LOC115727619</name>
</gene>
<keyword evidence="2" id="KW-1185">Reference proteome</keyword>
<dbReference type="PANTHER" id="PTHR34207:SF2">
    <property type="entry name" value="PROTEIN BIC1"/>
    <property type="match status" value="1"/>
</dbReference>
<feature type="compositionally biased region" description="Basic and acidic residues" evidence="1">
    <location>
        <begin position="65"/>
        <end position="75"/>
    </location>
</feature>